<dbReference type="Gene3D" id="3.10.10.10">
    <property type="entry name" value="HIV Type 1 Reverse Transcriptase, subunit A, domain 1"/>
    <property type="match status" value="1"/>
</dbReference>
<comment type="caution">
    <text evidence="1">The sequence shown here is derived from an EMBL/GenBank/DDBJ whole genome shotgun (WGS) entry which is preliminary data.</text>
</comment>
<organism evidence="1 2">
    <name type="scientific">Mucuna pruriens</name>
    <name type="common">Velvet bean</name>
    <name type="synonym">Dolichos pruriens</name>
    <dbReference type="NCBI Taxonomy" id="157652"/>
    <lineage>
        <taxon>Eukaryota</taxon>
        <taxon>Viridiplantae</taxon>
        <taxon>Streptophyta</taxon>
        <taxon>Embryophyta</taxon>
        <taxon>Tracheophyta</taxon>
        <taxon>Spermatophyta</taxon>
        <taxon>Magnoliopsida</taxon>
        <taxon>eudicotyledons</taxon>
        <taxon>Gunneridae</taxon>
        <taxon>Pentapetalae</taxon>
        <taxon>rosids</taxon>
        <taxon>fabids</taxon>
        <taxon>Fabales</taxon>
        <taxon>Fabaceae</taxon>
        <taxon>Papilionoideae</taxon>
        <taxon>50 kb inversion clade</taxon>
        <taxon>NPAAA clade</taxon>
        <taxon>indigoferoid/millettioid clade</taxon>
        <taxon>Phaseoleae</taxon>
        <taxon>Mucuna</taxon>
    </lineage>
</organism>
<evidence type="ECO:0000313" key="2">
    <source>
        <dbReference type="Proteomes" id="UP000257109"/>
    </source>
</evidence>
<reference evidence="1" key="1">
    <citation type="submission" date="2018-05" db="EMBL/GenBank/DDBJ databases">
        <title>Draft genome of Mucuna pruriens seed.</title>
        <authorList>
            <person name="Nnadi N.E."/>
            <person name="Vos R."/>
            <person name="Hasami M.H."/>
            <person name="Devisetty U.K."/>
            <person name="Aguiy J.C."/>
        </authorList>
    </citation>
    <scope>NUCLEOTIDE SEQUENCE [LARGE SCALE GENOMIC DNA]</scope>
    <source>
        <strain evidence="1">JCA_2017</strain>
    </source>
</reference>
<protein>
    <submittedName>
        <fullName evidence="1">Uncharacterized protein</fullName>
    </submittedName>
</protein>
<keyword evidence="2" id="KW-1185">Reference proteome</keyword>
<proteinExistence type="predicted"/>
<sequence>MKHKQLLKRRRRYDGIRKSSGILDKKVINMVLVKKSNEWWRMNTNYTNLNKACLKDAYPLPSID</sequence>
<dbReference type="OrthoDB" id="1928766at2759"/>
<name>A0A371GAC0_MUCPR</name>
<dbReference type="Proteomes" id="UP000257109">
    <property type="component" value="Unassembled WGS sequence"/>
</dbReference>
<feature type="non-terminal residue" evidence="1">
    <location>
        <position position="1"/>
    </location>
</feature>
<dbReference type="EMBL" id="QJKJ01006217">
    <property type="protein sequence ID" value="RDX87486.1"/>
    <property type="molecule type" value="Genomic_DNA"/>
</dbReference>
<dbReference type="SUPFAM" id="SSF56672">
    <property type="entry name" value="DNA/RNA polymerases"/>
    <property type="match status" value="1"/>
</dbReference>
<dbReference type="AlphaFoldDB" id="A0A371GAC0"/>
<dbReference type="InterPro" id="IPR043502">
    <property type="entry name" value="DNA/RNA_pol_sf"/>
</dbReference>
<evidence type="ECO:0000313" key="1">
    <source>
        <dbReference type="EMBL" id="RDX87486.1"/>
    </source>
</evidence>
<gene>
    <name evidence="1" type="ORF">CR513_31045</name>
</gene>
<accession>A0A371GAC0</accession>